<keyword evidence="4" id="KW-1185">Reference proteome</keyword>
<dbReference type="InterPro" id="IPR051990">
    <property type="entry name" value="CCPG1/PBIP1"/>
</dbReference>
<dbReference type="AlphaFoldDB" id="A0A6P7WSK8"/>
<feature type="coiled-coil region" evidence="2">
    <location>
        <begin position="242"/>
        <end position="329"/>
    </location>
</feature>
<feature type="compositionally biased region" description="Polar residues" evidence="3">
    <location>
        <begin position="1"/>
        <end position="19"/>
    </location>
</feature>
<keyword evidence="1 2" id="KW-0175">Coiled coil</keyword>
<feature type="compositionally biased region" description="Basic and acidic residues" evidence="3">
    <location>
        <begin position="866"/>
        <end position="882"/>
    </location>
</feature>
<evidence type="ECO:0000313" key="7">
    <source>
        <dbReference type="RefSeq" id="XP_030044172.1"/>
    </source>
</evidence>
<proteinExistence type="predicted"/>
<feature type="compositionally biased region" description="Polar residues" evidence="3">
    <location>
        <begin position="446"/>
        <end position="455"/>
    </location>
</feature>
<feature type="compositionally biased region" description="Basic and acidic residues" evidence="3">
    <location>
        <begin position="797"/>
        <end position="819"/>
    </location>
</feature>
<organism evidence="4 6">
    <name type="scientific">Microcaecilia unicolor</name>
    <dbReference type="NCBI Taxonomy" id="1415580"/>
    <lineage>
        <taxon>Eukaryota</taxon>
        <taxon>Metazoa</taxon>
        <taxon>Chordata</taxon>
        <taxon>Craniata</taxon>
        <taxon>Vertebrata</taxon>
        <taxon>Euteleostomi</taxon>
        <taxon>Amphibia</taxon>
        <taxon>Gymnophiona</taxon>
        <taxon>Siphonopidae</taxon>
        <taxon>Microcaecilia</taxon>
    </lineage>
</organism>
<evidence type="ECO:0000256" key="2">
    <source>
        <dbReference type="SAM" id="Coils"/>
    </source>
</evidence>
<dbReference type="Proteomes" id="UP000515156">
    <property type="component" value="Chromosome 14"/>
</dbReference>
<dbReference type="OrthoDB" id="8947092at2759"/>
<dbReference type="RefSeq" id="XP_030044172.1">
    <property type="nucleotide sequence ID" value="XM_030188312.1"/>
</dbReference>
<evidence type="ECO:0000313" key="5">
    <source>
        <dbReference type="RefSeq" id="XP_030044170.1"/>
    </source>
</evidence>
<feature type="compositionally biased region" description="Basic residues" evidence="3">
    <location>
        <begin position="762"/>
        <end position="775"/>
    </location>
</feature>
<reference evidence="5 6" key="1">
    <citation type="submission" date="2025-04" db="UniProtKB">
        <authorList>
            <consortium name="RefSeq"/>
        </authorList>
    </citation>
    <scope>IDENTIFICATION</scope>
</reference>
<accession>A0A6P7WSK8</accession>
<feature type="compositionally biased region" description="Basic residues" evidence="3">
    <location>
        <begin position="885"/>
        <end position="897"/>
    </location>
</feature>
<dbReference type="GO" id="GO:0016020">
    <property type="term" value="C:membrane"/>
    <property type="evidence" value="ECO:0007669"/>
    <property type="project" value="TreeGrafter"/>
</dbReference>
<protein>
    <submittedName>
        <fullName evidence="5 6">Pre-B-cell leukemia transcription factor-interacting protein 1</fullName>
    </submittedName>
</protein>
<feature type="compositionally biased region" description="Basic and acidic residues" evidence="3">
    <location>
        <begin position="475"/>
        <end position="566"/>
    </location>
</feature>
<feature type="compositionally biased region" description="Basic and acidic residues" evidence="3">
    <location>
        <begin position="428"/>
        <end position="444"/>
    </location>
</feature>
<feature type="compositionally biased region" description="Basic and acidic residues" evidence="3">
    <location>
        <begin position="838"/>
        <end position="856"/>
    </location>
</feature>
<evidence type="ECO:0000256" key="3">
    <source>
        <dbReference type="SAM" id="MobiDB-lite"/>
    </source>
</evidence>
<dbReference type="RefSeq" id="XP_030044171.1">
    <property type="nucleotide sequence ID" value="XM_030188311.1"/>
</dbReference>
<feature type="compositionally biased region" description="Basic and acidic residues" evidence="3">
    <location>
        <begin position="776"/>
        <end position="788"/>
    </location>
</feature>
<feature type="region of interest" description="Disordered" evidence="3">
    <location>
        <begin position="424"/>
        <end position="570"/>
    </location>
</feature>
<dbReference type="CTD" id="57326"/>
<feature type="compositionally biased region" description="Basic and acidic residues" evidence="3">
    <location>
        <begin position="706"/>
        <end position="717"/>
    </location>
</feature>
<evidence type="ECO:0000256" key="1">
    <source>
        <dbReference type="ARBA" id="ARBA00023054"/>
    </source>
</evidence>
<sequence length="897" mass="101596">MSHPSNSRGSDSSWVTANTEGLHVETLGPVQRGESLQIPADGASGSASDRGEDSGTFDPSHPLKVKDEDEKEPPINLKLAGQAADVLLPPSPSSCAGNPPDEVPTSHPEKPSLANNGEEEDMEGGSCSSNEDDDMEGLQKRRPRGTCPSPAATADQGEAEGGSWEGAWLTLNKCLLGTFALLCVGFVLFSAPLENLEQQSLGAGEKQSQILDELRDWLKWHAQDSSGDVDSLQAINGLLDRLVKENQEIGLLRVQLQAQKEELQTLLKKSSNERDSAESQQQSLLEENLRLRESVLHEEMEHLSAQDELQALKETLQVLEQTVSDSRNLVTENMNLNEALDAERQRIKDSLILKEMLVAESQMLRQELDKQRMLVASIRHDLDHLSSQSVSLETEGESQQQREMLIKWRNKLVLELQRAESWESSYVENKEKSRGSKPGIHEESLTDPSNTSGSSGAALKTATVPPSTEFSKGPIHGERKNLNKSWEQNKSEHEEGRHGQQHPKWGEKKEDQDGKPGKERTEAWVEERGHQPRRKVQAERENPGDGLHSHRENRVDTDGDQHGKESIHRHHDHNKFWKKLSSHQYRVPEGCTGIPDCARKEGLDLFSTELEPVKKQDFQQLLEKYLEKSNLSRYLPELTSVLSGFFQGDIFSHDQIRFRDFVDDVEDYLEDIARKEKGDDDAVDDFEDYVFRHFYGDAALKKRSTKRDTYQRKDRGGKVTIHPHKSSAGGGTIHKPDSSDEQLDHHNSHKRPHSKEEWSGQHNRKPTHVNQHHHRQESSKPVRERDMLSNHYHKNHKEFNHKQNRKEEKSKQFNHEGRAKHYAKNHQGSTGDSPLPEGRLDYLKSAKEFNHEDSPKGGRSGHYKSHKDYGDKHGGGDHEDSKPFTTRKHHHKERGEE</sequence>
<gene>
    <name evidence="5 6 7" type="primary">PBXIP1</name>
</gene>
<evidence type="ECO:0000313" key="6">
    <source>
        <dbReference type="RefSeq" id="XP_030044171.1"/>
    </source>
</evidence>
<feature type="region of interest" description="Disordered" evidence="3">
    <location>
        <begin position="702"/>
        <end position="897"/>
    </location>
</feature>
<feature type="compositionally biased region" description="Basic and acidic residues" evidence="3">
    <location>
        <begin position="734"/>
        <end position="746"/>
    </location>
</feature>
<dbReference type="RefSeq" id="XP_030044170.1">
    <property type="nucleotide sequence ID" value="XM_030188310.1"/>
</dbReference>
<feature type="region of interest" description="Disordered" evidence="3">
    <location>
        <begin position="1"/>
        <end position="159"/>
    </location>
</feature>
<evidence type="ECO:0000313" key="4">
    <source>
        <dbReference type="Proteomes" id="UP000515156"/>
    </source>
</evidence>
<dbReference type="PANTHER" id="PTHR28638:SF1">
    <property type="entry name" value="PRE-B-CELL LEUKEMIA TRANSCRIPTION FACTOR-INTERACTING PROTEIN 1"/>
    <property type="match status" value="1"/>
</dbReference>
<dbReference type="GeneID" id="115458388"/>
<dbReference type="KEGG" id="muo:115458388"/>
<dbReference type="PANTHER" id="PTHR28638">
    <property type="entry name" value="CELL CYCLE PROGRESSION PROTEIN 1"/>
    <property type="match status" value="1"/>
</dbReference>
<name>A0A6P7WSK8_9AMPH</name>